<dbReference type="PANTHER" id="PTHR13395:SF6">
    <property type="entry name" value="SISTER CHROMATID COHESION PROTEIN DCC1"/>
    <property type="match status" value="1"/>
</dbReference>
<dbReference type="GO" id="GO:0000785">
    <property type="term" value="C:chromatin"/>
    <property type="evidence" value="ECO:0007669"/>
    <property type="project" value="TreeGrafter"/>
</dbReference>
<organism evidence="4 5">
    <name type="scientific">Cyanidioschyzon merolae (strain NIES-3377 / 10D)</name>
    <name type="common">Unicellular red alga</name>
    <dbReference type="NCBI Taxonomy" id="280699"/>
    <lineage>
        <taxon>Eukaryota</taxon>
        <taxon>Rhodophyta</taxon>
        <taxon>Bangiophyceae</taxon>
        <taxon>Cyanidiales</taxon>
        <taxon>Cyanidiaceae</taxon>
        <taxon>Cyanidioschyzon</taxon>
    </lineage>
</organism>
<reference evidence="4 5" key="2">
    <citation type="journal article" date="2007" name="BMC Biol.">
        <title>A 100%-complete sequence reveals unusually simple genomic features in the hot-spring red alga Cyanidioschyzon merolae.</title>
        <authorList>
            <person name="Nozaki H."/>
            <person name="Takano H."/>
            <person name="Misumi O."/>
            <person name="Terasawa K."/>
            <person name="Matsuzaki M."/>
            <person name="Maruyama S."/>
            <person name="Nishida K."/>
            <person name="Yagisawa F."/>
            <person name="Yoshida Y."/>
            <person name="Fujiwara T."/>
            <person name="Takio S."/>
            <person name="Tamura K."/>
            <person name="Chung S.J."/>
            <person name="Nakamura S."/>
            <person name="Kuroiwa H."/>
            <person name="Tanaka K."/>
            <person name="Sato N."/>
            <person name="Kuroiwa T."/>
        </authorList>
    </citation>
    <scope>NUCLEOTIDE SEQUENCE [LARGE SCALE GENOMIC DNA]</scope>
    <source>
        <strain evidence="4 5">10D</strain>
    </source>
</reference>
<name>M1V5S3_CYAM1</name>
<dbReference type="OMA" id="EDKISYW"/>
<comment type="similarity">
    <text evidence="1">Belongs to the DCC1 family.</text>
</comment>
<proteinExistence type="inferred from homology"/>
<dbReference type="EMBL" id="AP006496">
    <property type="protein sequence ID" value="BAM81170.1"/>
    <property type="molecule type" value="Genomic_DNA"/>
</dbReference>
<evidence type="ECO:0000256" key="1">
    <source>
        <dbReference type="ARBA" id="ARBA00007017"/>
    </source>
</evidence>
<evidence type="ECO:0000256" key="2">
    <source>
        <dbReference type="ARBA" id="ARBA00022705"/>
    </source>
</evidence>
<sequence length="481" mass="53878">MGSLPEARCNALPLFLDGNVAENEYLLLSLDMLLKTDTPPGDTANSEDPLANFVHGAFSAGEGLVFDGLLPDEVSFLVERMRHDMGATSRGRGNCDGPTAPDTISSDTGFTVDDEERRSVLCSKNAVFSLWRQETSNSLLVFEPCESASGAKQSRCLRLRAALHSVLQCQRMVPRFRTLIKFMKTFAVYEMDLEGVSWETLLCLSHASESELRASMSEIGIIFDPVSSKYWILDPRGRERLLEHLLDTILVHRLPVTNVSRPLLETALLEMDIIDGNLAAFAIARWFRPNPQTPDMLDLHISDVVRDLVPCLLRRQRNASMDLKELMEQIQRRLPSDTSFDTEHALQSLHGVAIMLPSLERFRNSSKSSPAPEHLVSSEQSSLLSDPATLLPSCPSASMRVQLLEADALPQKPETRLAMLFGLKKQWTRTELDPYIADIPESDLQRFLRPVRGPFGALDQLQRFEWRGLGKPSETSVPHRK</sequence>
<dbReference type="AlphaFoldDB" id="M1V5S3"/>
<keyword evidence="5" id="KW-1185">Reference proteome</keyword>
<dbReference type="GeneID" id="16995254"/>
<evidence type="ECO:0000313" key="4">
    <source>
        <dbReference type="EMBL" id="BAM81170.1"/>
    </source>
</evidence>
<dbReference type="GO" id="GO:0000775">
    <property type="term" value="C:chromosome, centromeric region"/>
    <property type="evidence" value="ECO:0007669"/>
    <property type="project" value="TreeGrafter"/>
</dbReference>
<dbReference type="GO" id="GO:0031390">
    <property type="term" value="C:Ctf18 RFC-like complex"/>
    <property type="evidence" value="ECO:0007669"/>
    <property type="project" value="InterPro"/>
</dbReference>
<dbReference type="HOGENOM" id="CLU_567883_0_0_1"/>
<keyword evidence="2" id="KW-0235">DNA replication</keyword>
<dbReference type="KEGG" id="cme:CYME_CMN029C"/>
<feature type="region of interest" description="Disordered" evidence="3">
    <location>
        <begin position="363"/>
        <end position="382"/>
    </location>
</feature>
<reference evidence="4 5" key="1">
    <citation type="journal article" date="2004" name="Nature">
        <title>Genome sequence of the ultrasmall unicellular red alga Cyanidioschyzon merolae 10D.</title>
        <authorList>
            <person name="Matsuzaki M."/>
            <person name="Misumi O."/>
            <person name="Shin-i T."/>
            <person name="Maruyama S."/>
            <person name="Takahara M."/>
            <person name="Miyagishima S."/>
            <person name="Mori T."/>
            <person name="Nishida K."/>
            <person name="Yagisawa F."/>
            <person name="Nishida K."/>
            <person name="Yoshida Y."/>
            <person name="Nishimura Y."/>
            <person name="Nakao S."/>
            <person name="Kobayashi T."/>
            <person name="Momoyama Y."/>
            <person name="Higashiyama T."/>
            <person name="Minoda A."/>
            <person name="Sano M."/>
            <person name="Nomoto H."/>
            <person name="Oishi K."/>
            <person name="Hayashi H."/>
            <person name="Ohta F."/>
            <person name="Nishizaka S."/>
            <person name="Haga S."/>
            <person name="Miura S."/>
            <person name="Morishita T."/>
            <person name="Kabeya Y."/>
            <person name="Terasawa K."/>
            <person name="Suzuki Y."/>
            <person name="Ishii Y."/>
            <person name="Asakawa S."/>
            <person name="Takano H."/>
            <person name="Ohta N."/>
            <person name="Kuroiwa H."/>
            <person name="Tanaka K."/>
            <person name="Shimizu N."/>
            <person name="Sugano S."/>
            <person name="Sato N."/>
            <person name="Nozaki H."/>
            <person name="Ogasawara N."/>
            <person name="Kohara Y."/>
            <person name="Kuroiwa T."/>
        </authorList>
    </citation>
    <scope>NUCLEOTIDE SEQUENCE [LARGE SCALE GENOMIC DNA]</scope>
    <source>
        <strain evidence="4 5">10D</strain>
    </source>
</reference>
<dbReference type="Gramene" id="CMN029CT">
    <property type="protein sequence ID" value="CMN029CT"/>
    <property type="gene ID" value="CMN029C"/>
</dbReference>
<feature type="region of interest" description="Disordered" evidence="3">
    <location>
        <begin position="88"/>
        <end position="109"/>
    </location>
</feature>
<evidence type="ECO:0000256" key="3">
    <source>
        <dbReference type="SAM" id="MobiDB-lite"/>
    </source>
</evidence>
<dbReference type="PANTHER" id="PTHR13395">
    <property type="entry name" value="SISTER CHROMATID COHESION PROTEIN DCC1-RELATED"/>
    <property type="match status" value="1"/>
</dbReference>
<protein>
    <submittedName>
        <fullName evidence="4">Uncharacterized protein</fullName>
    </submittedName>
</protein>
<dbReference type="GO" id="GO:0034088">
    <property type="term" value="P:maintenance of mitotic sister chromatid cohesion"/>
    <property type="evidence" value="ECO:0007669"/>
    <property type="project" value="TreeGrafter"/>
</dbReference>
<dbReference type="GO" id="GO:0006260">
    <property type="term" value="P:DNA replication"/>
    <property type="evidence" value="ECO:0007669"/>
    <property type="project" value="UniProtKB-KW"/>
</dbReference>
<gene>
    <name evidence="4" type="ORF">CYME_CMN029C</name>
</gene>
<accession>M1V5S3</accession>
<dbReference type="OrthoDB" id="276989at2759"/>
<dbReference type="Pfam" id="PF09724">
    <property type="entry name" value="Dcc1"/>
    <property type="match status" value="1"/>
</dbReference>
<dbReference type="InterPro" id="IPR019128">
    <property type="entry name" value="Dcc1"/>
</dbReference>
<evidence type="ECO:0000313" key="5">
    <source>
        <dbReference type="Proteomes" id="UP000007014"/>
    </source>
</evidence>
<dbReference type="RefSeq" id="XP_005537206.1">
    <property type="nucleotide sequence ID" value="XM_005537149.1"/>
</dbReference>
<dbReference type="Proteomes" id="UP000007014">
    <property type="component" value="Chromosome 14"/>
</dbReference>